<sequence>MNAVTRSGTNDVSGSVYGYGRNASLIGKNKTGDGSKMPSAFHNYQTGFRLGFPIIKNKLFFFT</sequence>
<gene>
    <name evidence="2" type="ORF">TH53_06610</name>
</gene>
<proteinExistence type="predicted"/>
<dbReference type="InterPro" id="IPR057601">
    <property type="entry name" value="Oar-like_b-barrel"/>
</dbReference>
<feature type="non-terminal residue" evidence="2">
    <location>
        <position position="63"/>
    </location>
</feature>
<dbReference type="EMBL" id="JXRA01000026">
    <property type="protein sequence ID" value="KIO77959.1"/>
    <property type="molecule type" value="Genomic_DNA"/>
</dbReference>
<reference evidence="2 3" key="1">
    <citation type="submission" date="2015-01" db="EMBL/GenBank/DDBJ databases">
        <title>Draft genome sequence of Pedobacter sp. NL19 isolated from sludge of an effluent treatment pond in an abandoned uranium mine.</title>
        <authorList>
            <person name="Santos T."/>
            <person name="Caetano T."/>
            <person name="Covas C."/>
            <person name="Cruz A."/>
            <person name="Mendo S."/>
        </authorList>
    </citation>
    <scope>NUCLEOTIDE SEQUENCE [LARGE SCALE GENOMIC DNA]</scope>
    <source>
        <strain evidence="2 3">NL19</strain>
    </source>
</reference>
<comment type="caution">
    <text evidence="2">The sequence shown here is derived from an EMBL/GenBank/DDBJ whole genome shotgun (WGS) entry which is preliminary data.</text>
</comment>
<accession>A0A0D0FZI9</accession>
<dbReference type="AlphaFoldDB" id="A0A0D0FZI9"/>
<evidence type="ECO:0000313" key="2">
    <source>
        <dbReference type="EMBL" id="KIO77959.1"/>
    </source>
</evidence>
<protein>
    <recommendedName>
        <fullName evidence="1">TonB-dependent transporter Oar-like beta-barrel domain-containing protein</fullName>
    </recommendedName>
</protein>
<evidence type="ECO:0000259" key="1">
    <source>
        <dbReference type="Pfam" id="PF25183"/>
    </source>
</evidence>
<evidence type="ECO:0000313" key="3">
    <source>
        <dbReference type="Proteomes" id="UP000032049"/>
    </source>
</evidence>
<feature type="domain" description="TonB-dependent transporter Oar-like beta-barrel" evidence="1">
    <location>
        <begin position="4"/>
        <end position="62"/>
    </location>
</feature>
<dbReference type="Pfam" id="PF25183">
    <property type="entry name" value="OMP_b-brl_4"/>
    <property type="match status" value="1"/>
</dbReference>
<name>A0A0D0FZI9_9SPHI</name>
<keyword evidence="3" id="KW-1185">Reference proteome</keyword>
<organism evidence="2 3">
    <name type="scientific">Pedobacter lusitanus</name>
    <dbReference type="NCBI Taxonomy" id="1503925"/>
    <lineage>
        <taxon>Bacteria</taxon>
        <taxon>Pseudomonadati</taxon>
        <taxon>Bacteroidota</taxon>
        <taxon>Sphingobacteriia</taxon>
        <taxon>Sphingobacteriales</taxon>
        <taxon>Sphingobacteriaceae</taxon>
        <taxon>Pedobacter</taxon>
    </lineage>
</organism>
<dbReference type="RefSeq" id="WP_041879868.1">
    <property type="nucleotide sequence ID" value="NZ_JXRA01000026.1"/>
</dbReference>
<dbReference type="Proteomes" id="UP000032049">
    <property type="component" value="Unassembled WGS sequence"/>
</dbReference>